<gene>
    <name evidence="4" type="ORF">Tco_0820303</name>
</gene>
<dbReference type="EMBL" id="BQNB010012095">
    <property type="protein sequence ID" value="GJS99133.1"/>
    <property type="molecule type" value="Genomic_DNA"/>
</dbReference>
<evidence type="ECO:0000259" key="2">
    <source>
        <dbReference type="Pfam" id="PF03108"/>
    </source>
</evidence>
<organism evidence="4 5">
    <name type="scientific">Tanacetum coccineum</name>
    <dbReference type="NCBI Taxonomy" id="301880"/>
    <lineage>
        <taxon>Eukaryota</taxon>
        <taxon>Viridiplantae</taxon>
        <taxon>Streptophyta</taxon>
        <taxon>Embryophyta</taxon>
        <taxon>Tracheophyta</taxon>
        <taxon>Spermatophyta</taxon>
        <taxon>Magnoliopsida</taxon>
        <taxon>eudicotyledons</taxon>
        <taxon>Gunneridae</taxon>
        <taxon>Pentapetalae</taxon>
        <taxon>asterids</taxon>
        <taxon>campanulids</taxon>
        <taxon>Asterales</taxon>
        <taxon>Asteraceae</taxon>
        <taxon>Asteroideae</taxon>
        <taxon>Anthemideae</taxon>
        <taxon>Anthemidinae</taxon>
        <taxon>Tanacetum</taxon>
    </lineage>
</organism>
<feature type="compositionally biased region" description="Low complexity" evidence="1">
    <location>
        <begin position="263"/>
        <end position="274"/>
    </location>
</feature>
<name>A0ABQ5AAR0_9ASTR</name>
<evidence type="ECO:0000256" key="1">
    <source>
        <dbReference type="SAM" id="MobiDB-lite"/>
    </source>
</evidence>
<reference evidence="4" key="2">
    <citation type="submission" date="2022-01" db="EMBL/GenBank/DDBJ databases">
        <authorList>
            <person name="Yamashiro T."/>
            <person name="Shiraishi A."/>
            <person name="Satake H."/>
            <person name="Nakayama K."/>
        </authorList>
    </citation>
    <scope>NUCLEOTIDE SEQUENCE</scope>
</reference>
<keyword evidence="5" id="KW-1185">Reference proteome</keyword>
<feature type="domain" description="Transposase MuDR plant" evidence="2">
    <location>
        <begin position="78"/>
        <end position="142"/>
    </location>
</feature>
<dbReference type="Proteomes" id="UP001151760">
    <property type="component" value="Unassembled WGS sequence"/>
</dbReference>
<dbReference type="InterPro" id="IPR004332">
    <property type="entry name" value="Transposase_MuDR"/>
</dbReference>
<keyword evidence="4" id="KW-0808">Transferase</keyword>
<dbReference type="PANTHER" id="PTHR46148:SF59">
    <property type="entry name" value="NUCLEOTIDYLTRANSFERASE, RIBONUCLEASE H"/>
    <property type="match status" value="1"/>
</dbReference>
<dbReference type="SUPFAM" id="SSF56672">
    <property type="entry name" value="DNA/RNA polymerases"/>
    <property type="match status" value="1"/>
</dbReference>
<comment type="caution">
    <text evidence="4">The sequence shown here is derived from an EMBL/GenBank/DDBJ whole genome shotgun (WGS) entry which is preliminary data.</text>
</comment>
<reference evidence="4" key="1">
    <citation type="journal article" date="2022" name="Int. J. Mol. Sci.">
        <title>Draft Genome of Tanacetum Coccineum: Genomic Comparison of Closely Related Tanacetum-Family Plants.</title>
        <authorList>
            <person name="Yamashiro T."/>
            <person name="Shiraishi A."/>
            <person name="Nakayama K."/>
            <person name="Satake H."/>
        </authorList>
    </citation>
    <scope>NUCLEOTIDE SEQUENCE</scope>
</reference>
<evidence type="ECO:0000313" key="5">
    <source>
        <dbReference type="Proteomes" id="UP001151760"/>
    </source>
</evidence>
<feature type="domain" description="Tf2-1-like SH3-like" evidence="3">
    <location>
        <begin position="644"/>
        <end position="701"/>
    </location>
</feature>
<keyword evidence="4" id="KW-0695">RNA-directed DNA polymerase</keyword>
<keyword evidence="4" id="KW-0548">Nucleotidyltransferase</keyword>
<proteinExistence type="predicted"/>
<evidence type="ECO:0000313" key="4">
    <source>
        <dbReference type="EMBL" id="GJS99133.1"/>
    </source>
</evidence>
<protein>
    <submittedName>
        <fullName evidence="4">Reverse transcriptase domain-containing protein</fullName>
    </submittedName>
</protein>
<feature type="region of interest" description="Disordered" evidence="1">
    <location>
        <begin position="238"/>
        <end position="280"/>
    </location>
</feature>
<sequence length="730" mass="83983">MLSKLTRNYRSTKSDTASIDHLYDGEEKVLEVRTKKLGHAPKKKATRMFDENFLTSIFSGLLRDDFDDSNDPKTDDQGERFEDPEQLKRALAFYALANDYMLYYEVNNPRRLVAKCSKYNQEKKCPFRLYASWMQTEKSFQIKNKIDEHVYSRTFEYGSLITSNWIARNYAKKIMIIPTIKVRVIVALVLKKYKCKVSALKEGWLQGCRRVIGYDRCFLKPFARVNCYQQAVQGKATRMGESNKRKWEEHQRNSNNHHHNNNRNRNNNNQQQQNRRQETTRAYAAAPVENKGYAGNLPKCDRCNSHHNGQCPPKCSKGVKEWVILEKVVGQRPQGCSILFDSGAEKSFVSTEFTLFINIAPATLDTVRSCGERPEKDLKLLSYIKTDEKKIEDIRIVRDFPEVFPDDLSGLPPMREIEFSIHLILVKKKDGALRMCIGYRELNKLTIKNRYPLPRIDDLLADALSRKERLKRRRVLAMSMTIQSGLKAKILEDQREAAKDFKAPSEWLRGLDTQFEIQHDGVIYFIGRIWIPSVGGIRKLIMDEAHTTRITSAVGNSRMEIGEVSNGLSHRTAKPPPNPEGRFALTLVASLQDGVGYKVNHEYAYLPESDGSDINANKEEVGNGAISPKKYAEKRRKPLEFKVGDRVLLKVSPWKGVVRFGKKGKLAPRFVGPFEIVERVGPVAYRLRLPQELSCIHDVFQLYHECRNVWTEVRRASDVVRESKVVDHTS</sequence>
<dbReference type="InterPro" id="IPR056924">
    <property type="entry name" value="SH3_Tf2-1"/>
</dbReference>
<dbReference type="Pfam" id="PF24626">
    <property type="entry name" value="SH3_Tf2-1"/>
    <property type="match status" value="1"/>
</dbReference>
<dbReference type="PANTHER" id="PTHR46148">
    <property type="entry name" value="CHROMO DOMAIN-CONTAINING PROTEIN"/>
    <property type="match status" value="1"/>
</dbReference>
<dbReference type="Pfam" id="PF03108">
    <property type="entry name" value="DBD_Tnp_Mut"/>
    <property type="match status" value="1"/>
</dbReference>
<evidence type="ECO:0000259" key="3">
    <source>
        <dbReference type="Pfam" id="PF24626"/>
    </source>
</evidence>
<feature type="compositionally biased region" description="Basic and acidic residues" evidence="1">
    <location>
        <begin position="241"/>
        <end position="252"/>
    </location>
</feature>
<accession>A0ABQ5AAR0</accession>
<dbReference type="Gene3D" id="3.10.10.10">
    <property type="entry name" value="HIV Type 1 Reverse Transcriptase, subunit A, domain 1"/>
    <property type="match status" value="1"/>
</dbReference>
<dbReference type="InterPro" id="IPR043502">
    <property type="entry name" value="DNA/RNA_pol_sf"/>
</dbReference>
<dbReference type="GO" id="GO:0003964">
    <property type="term" value="F:RNA-directed DNA polymerase activity"/>
    <property type="evidence" value="ECO:0007669"/>
    <property type="project" value="UniProtKB-KW"/>
</dbReference>